<dbReference type="InterPro" id="IPR004240">
    <property type="entry name" value="EMP70"/>
</dbReference>
<evidence type="ECO:0000256" key="3">
    <source>
        <dbReference type="ARBA" id="ARBA00022692"/>
    </source>
</evidence>
<reference evidence="9" key="1">
    <citation type="journal article" date="2010" name="Science">
        <title>The genome of the Western clawed frog Xenopus tropicalis.</title>
        <authorList>
            <person name="Hellsten U."/>
            <person name="Harland R.M."/>
            <person name="Gilchrist M.J."/>
            <person name="Hendrix D."/>
            <person name="Jurka J."/>
            <person name="Kapitonov V."/>
            <person name="Ovcharenko I."/>
            <person name="Putnam N.H."/>
            <person name="Shu S."/>
            <person name="Taher L."/>
            <person name="Blitz I.L."/>
            <person name="Blumberg B."/>
            <person name="Dichmann D.S."/>
            <person name="Dubchak I."/>
            <person name="Amaya E."/>
            <person name="Detter J.C."/>
            <person name="Fletcher R."/>
            <person name="Gerhard D.S."/>
            <person name="Goodstein D."/>
            <person name="Graves T."/>
            <person name="Grigoriev I.V."/>
            <person name="Grimwood J."/>
            <person name="Kawashima T."/>
            <person name="Lindquist E."/>
            <person name="Lucas S.M."/>
            <person name="Mead P.E."/>
            <person name="Mitros T."/>
            <person name="Ogino H."/>
            <person name="Ohta Y."/>
            <person name="Poliakov A.V."/>
            <person name="Pollet N."/>
            <person name="Robert J."/>
            <person name="Salamov A."/>
            <person name="Sater A.K."/>
            <person name="Schmutz J."/>
            <person name="Terry A."/>
            <person name="Vize P.D."/>
            <person name="Warren W.C."/>
            <person name="Wells D."/>
            <person name="Wills A."/>
            <person name="Wilson R.K."/>
            <person name="Zimmerman L.B."/>
            <person name="Zorn A.M."/>
            <person name="Grainger R."/>
            <person name="Grammer T."/>
            <person name="Khokha M.K."/>
            <person name="Richardson P.M."/>
            <person name="Rokhsar D.S."/>
        </authorList>
    </citation>
    <scope>NUCLEOTIDE SEQUENCE [LARGE SCALE GENOMIC DNA]</scope>
    <source>
        <strain evidence="9">Nigerian</strain>
    </source>
</reference>
<dbReference type="PANTHER" id="PTHR10766:SF177">
    <property type="entry name" value="TRANSMEMBRANE 9 SUPERFAMILY MEMBER 1"/>
    <property type="match status" value="1"/>
</dbReference>
<protein>
    <recommendedName>
        <fullName evidence="8">Transmembrane 9 superfamily member</fullName>
    </recommendedName>
</protein>
<feature type="transmembrane region" description="Helical" evidence="8">
    <location>
        <begin position="567"/>
        <end position="591"/>
    </location>
</feature>
<evidence type="ECO:0000256" key="7">
    <source>
        <dbReference type="ARBA" id="ARBA00037688"/>
    </source>
</evidence>
<dbReference type="InParanoid" id="A0A6I8QF93"/>
<proteinExistence type="inferred from homology"/>
<keyword evidence="3 8" id="KW-0812">Transmembrane</keyword>
<dbReference type="Xenbase" id="XB-GENE-992446">
    <property type="gene designation" value="tm9sf1"/>
</dbReference>
<gene>
    <name evidence="9" type="primary">tm9sf1</name>
</gene>
<dbReference type="Bgee" id="ENSXETG00000014622">
    <property type="expression patterns" value="Expressed in embryo and 14 other cell types or tissues"/>
</dbReference>
<evidence type="ECO:0000256" key="4">
    <source>
        <dbReference type="ARBA" id="ARBA00022729"/>
    </source>
</evidence>
<name>A0A6I8QF93_XENTR</name>
<feature type="transmembrane region" description="Helical" evidence="8">
    <location>
        <begin position="501"/>
        <end position="522"/>
    </location>
</feature>
<comment type="subcellular location">
    <subcellularLocation>
        <location evidence="1">Cytoplasmic vesicle</location>
        <location evidence="1">Autophagosome membrane</location>
        <topology evidence="1">Multi-pass membrane protein</topology>
    </subcellularLocation>
</comment>
<feature type="transmembrane region" description="Helical" evidence="8">
    <location>
        <begin position="534"/>
        <end position="555"/>
    </location>
</feature>
<dbReference type="Ensembl" id="ENSXETT00000080781">
    <property type="protein sequence ID" value="ENSXETP00000068055"/>
    <property type="gene ID" value="ENSXETG00000014622"/>
</dbReference>
<keyword evidence="6 8" id="KW-0472">Membrane</keyword>
<reference evidence="9" key="2">
    <citation type="submission" date="2020-05" db="UniProtKB">
        <authorList>
            <consortium name="Ensembl"/>
        </authorList>
    </citation>
    <scope>IDENTIFICATION</scope>
</reference>
<organism evidence="9">
    <name type="scientific">Xenopus tropicalis</name>
    <name type="common">Western clawed frog</name>
    <name type="synonym">Silurana tropicalis</name>
    <dbReference type="NCBI Taxonomy" id="8364"/>
    <lineage>
        <taxon>Eukaryota</taxon>
        <taxon>Metazoa</taxon>
        <taxon>Chordata</taxon>
        <taxon>Craniata</taxon>
        <taxon>Vertebrata</taxon>
        <taxon>Euteleostomi</taxon>
        <taxon>Amphibia</taxon>
        <taxon>Batrachia</taxon>
        <taxon>Anura</taxon>
        <taxon>Pipoidea</taxon>
        <taxon>Pipidae</taxon>
        <taxon>Xenopodinae</taxon>
        <taxon>Xenopus</taxon>
        <taxon>Silurana</taxon>
    </lineage>
</organism>
<dbReference type="Pfam" id="PF02990">
    <property type="entry name" value="EMP70"/>
    <property type="match status" value="1"/>
</dbReference>
<accession>A0A6I8QF93</accession>
<evidence type="ECO:0000313" key="9">
    <source>
        <dbReference type="Ensembl" id="ENSXETP00000068055"/>
    </source>
</evidence>
<feature type="transmembrane region" description="Helical" evidence="8">
    <location>
        <begin position="375"/>
        <end position="396"/>
    </location>
</feature>
<keyword evidence="4" id="KW-0732">Signal</keyword>
<evidence type="ECO:0000256" key="8">
    <source>
        <dbReference type="RuleBase" id="RU363079"/>
    </source>
</evidence>
<evidence type="ECO:0000256" key="5">
    <source>
        <dbReference type="ARBA" id="ARBA00022989"/>
    </source>
</evidence>
<feature type="transmembrane region" description="Helical" evidence="8">
    <location>
        <begin position="408"/>
        <end position="430"/>
    </location>
</feature>
<dbReference type="AlphaFoldDB" id="A0A6I8QF93"/>
<evidence type="ECO:0000256" key="1">
    <source>
        <dbReference type="ARBA" id="ARBA00004542"/>
    </source>
</evidence>
<feature type="transmembrane region" description="Helical" evidence="8">
    <location>
        <begin position="442"/>
        <end position="469"/>
    </location>
</feature>
<feature type="transmembrane region" description="Helical" evidence="8">
    <location>
        <begin position="275"/>
        <end position="299"/>
    </location>
</feature>
<feature type="transmembrane region" description="Helical" evidence="8">
    <location>
        <begin position="611"/>
        <end position="632"/>
    </location>
</feature>
<feature type="transmembrane region" description="Helical" evidence="8">
    <location>
        <begin position="342"/>
        <end position="369"/>
    </location>
</feature>
<dbReference type="PANTHER" id="PTHR10766">
    <property type="entry name" value="TRANSMEMBRANE 9 SUPERFAMILY PROTEIN"/>
    <property type="match status" value="1"/>
</dbReference>
<evidence type="ECO:0000256" key="2">
    <source>
        <dbReference type="ARBA" id="ARBA00005227"/>
    </source>
</evidence>
<keyword evidence="5 8" id="KW-1133">Transmembrane helix</keyword>
<evidence type="ECO:0000256" key="6">
    <source>
        <dbReference type="ARBA" id="ARBA00023136"/>
    </source>
</evidence>
<dbReference type="GeneTree" id="ENSGT00940000158667"/>
<sequence length="642" mass="73621">MYLYIYKGFKSDSQRLKNVVYPSFQAGSSQLCNVTQGLGFGKLSEESWRQRSDMCFLHLLSLLCVWLVAPSPATGDNRYKPGDPVMMYVNKVGPYHNPQETYHYYQLPVCAPEQIRHKSLTLGEVLDGDRMAESMYRITFRQNVERQTLCEMKLSLSQVEELRRAIEELYYFEFVLDDIPIRGFLGYMEESGFLPHTHKIGLWAHLDINIEYNDDRIIYSNVSVRDVKPFSLDDVRETLSLTHTYSIHWFPSTVTYERRGDRLRDSSFFPKSLEIHWLSIINSMVLVFLLLGFVVIILMRVLKSDLARYNLDEEGADDMEQGDNGWKIIHTDVFRFPPYRSLLCAVLGVGFQFLALGTGIIVMVLLGLFNVHRHGAINSAAILLYALTCCVSGYVSSNFYRQLGGDRWVWNIVLTTSLFSAPFFLTWSVVNSVHWANGSTQALPATTILLLLTVWLLVGFPLTVIGGIFGKNSAVNFEAPCRTKNIAREIPRQPWYKSAPVHMAIGGFLPFSAISVELYYIFATVWGREQYTLYGILFIVFAILLSVGACISVALTYFQLSGEDYRWWWRSVLSTGSTGAFIFLYSVFYYWRRSNMSGVVQTVEFFGYSFLTAYVFFLMLGAVSFTASLRFIRYIYINLKMD</sequence>
<comment type="similarity">
    <text evidence="2 8">Belongs to the nonaspanin (TM9SF) (TC 9.A.2) family.</text>
</comment>
<dbReference type="FunCoup" id="A0A6I8QF93">
    <property type="interactions" value="645"/>
</dbReference>
<comment type="function">
    <text evidence="7">Plays an essential role in autophagy.</text>
</comment>
<dbReference type="GO" id="GO:0000421">
    <property type="term" value="C:autophagosome membrane"/>
    <property type="evidence" value="ECO:0007669"/>
    <property type="project" value="UniProtKB-SubCell"/>
</dbReference>